<name>A0A7W8J5Z1_9BACT</name>
<sequence>MTKADLVDKVTSLGDLTRRDGEVIVDTLFEAVIGALKTGDKIEIRGFGSFRTRQRNARTGRNPKTGAKVDVPAKRVPFFKPSKELRDSVNPNGAVKSRPAAAKKAVDKEHIDPHHPPAM</sequence>
<dbReference type="InterPro" id="IPR020816">
    <property type="entry name" value="Histone-like_DNA-bd_CS"/>
</dbReference>
<comment type="caution">
    <text evidence="5">The sequence shown here is derived from an EMBL/GenBank/DDBJ whole genome shotgun (WGS) entry which is preliminary data.</text>
</comment>
<dbReference type="Gene3D" id="4.10.520.10">
    <property type="entry name" value="IHF-like DNA-binding proteins"/>
    <property type="match status" value="1"/>
</dbReference>
<dbReference type="SUPFAM" id="SSF47729">
    <property type="entry name" value="IHF-like DNA-binding proteins"/>
    <property type="match status" value="1"/>
</dbReference>
<organism evidence="5 6">
    <name type="scientific">Tunturiibacter lichenicola</name>
    <dbReference type="NCBI Taxonomy" id="2051959"/>
    <lineage>
        <taxon>Bacteria</taxon>
        <taxon>Pseudomonadati</taxon>
        <taxon>Acidobacteriota</taxon>
        <taxon>Terriglobia</taxon>
        <taxon>Terriglobales</taxon>
        <taxon>Acidobacteriaceae</taxon>
        <taxon>Tunturiibacter</taxon>
    </lineage>
</organism>
<dbReference type="CDD" id="cd13836">
    <property type="entry name" value="IHF_B"/>
    <property type="match status" value="1"/>
</dbReference>
<gene>
    <name evidence="5" type="ORF">HDF10_001100</name>
</gene>
<dbReference type="SMART" id="SM00411">
    <property type="entry name" value="BHL"/>
    <property type="match status" value="1"/>
</dbReference>
<dbReference type="AlphaFoldDB" id="A0A7W8J5Z1"/>
<dbReference type="EMBL" id="JACHDZ010000001">
    <property type="protein sequence ID" value="MBB5343150.1"/>
    <property type="molecule type" value="Genomic_DNA"/>
</dbReference>
<dbReference type="Pfam" id="PF00216">
    <property type="entry name" value="Bac_DNA_binding"/>
    <property type="match status" value="1"/>
</dbReference>
<evidence type="ECO:0000313" key="5">
    <source>
        <dbReference type="EMBL" id="MBB5343150.1"/>
    </source>
</evidence>
<dbReference type="PRINTS" id="PR01727">
    <property type="entry name" value="DNABINDINGHU"/>
</dbReference>
<dbReference type="Proteomes" id="UP000569092">
    <property type="component" value="Unassembled WGS sequence"/>
</dbReference>
<feature type="compositionally biased region" description="Basic and acidic residues" evidence="4">
    <location>
        <begin position="104"/>
        <end position="119"/>
    </location>
</feature>
<dbReference type="PANTHER" id="PTHR33175:SF5">
    <property type="entry name" value="INTEGRATION HOST FACTOR SUBUNIT BETA"/>
    <property type="match status" value="1"/>
</dbReference>
<feature type="region of interest" description="Disordered" evidence="4">
    <location>
        <begin position="53"/>
        <end position="119"/>
    </location>
</feature>
<evidence type="ECO:0000256" key="4">
    <source>
        <dbReference type="SAM" id="MobiDB-lite"/>
    </source>
</evidence>
<protein>
    <submittedName>
        <fullName evidence="5">Integration host factor subunit beta</fullName>
    </submittedName>
</protein>
<keyword evidence="2" id="KW-0238">DNA-binding</keyword>
<dbReference type="PROSITE" id="PS00045">
    <property type="entry name" value="HISTONE_LIKE"/>
    <property type="match status" value="1"/>
</dbReference>
<dbReference type="PANTHER" id="PTHR33175">
    <property type="entry name" value="DNA-BINDING PROTEIN HU"/>
    <property type="match status" value="1"/>
</dbReference>
<evidence type="ECO:0000256" key="2">
    <source>
        <dbReference type="ARBA" id="ARBA00023125"/>
    </source>
</evidence>
<accession>A0A7W8J5Z1</accession>
<dbReference type="InterPro" id="IPR000119">
    <property type="entry name" value="Hist_DNA-bd"/>
</dbReference>
<dbReference type="InterPro" id="IPR010992">
    <property type="entry name" value="IHF-like_DNA-bd_dom_sf"/>
</dbReference>
<evidence type="ECO:0000256" key="3">
    <source>
        <dbReference type="RuleBase" id="RU003939"/>
    </source>
</evidence>
<evidence type="ECO:0000313" key="6">
    <source>
        <dbReference type="Proteomes" id="UP000569092"/>
    </source>
</evidence>
<proteinExistence type="inferred from homology"/>
<dbReference type="GO" id="GO:0005829">
    <property type="term" value="C:cytosol"/>
    <property type="evidence" value="ECO:0007669"/>
    <property type="project" value="TreeGrafter"/>
</dbReference>
<dbReference type="GO" id="GO:0030527">
    <property type="term" value="F:structural constituent of chromatin"/>
    <property type="evidence" value="ECO:0007669"/>
    <property type="project" value="InterPro"/>
</dbReference>
<reference evidence="5 6" key="1">
    <citation type="submission" date="2020-08" db="EMBL/GenBank/DDBJ databases">
        <title>Genomic Encyclopedia of Type Strains, Phase IV (KMG-V): Genome sequencing to study the core and pangenomes of soil and plant-associated prokaryotes.</title>
        <authorList>
            <person name="Whitman W."/>
        </authorList>
    </citation>
    <scope>NUCLEOTIDE SEQUENCE [LARGE SCALE GENOMIC DNA]</scope>
    <source>
        <strain evidence="5 6">M8US30</strain>
    </source>
</reference>
<comment type="similarity">
    <text evidence="1 3">Belongs to the bacterial histone-like protein family.</text>
</comment>
<dbReference type="GO" id="GO:0003677">
    <property type="term" value="F:DNA binding"/>
    <property type="evidence" value="ECO:0007669"/>
    <property type="project" value="UniProtKB-KW"/>
</dbReference>
<evidence type="ECO:0000256" key="1">
    <source>
        <dbReference type="ARBA" id="ARBA00010529"/>
    </source>
</evidence>